<evidence type="ECO:0000313" key="2">
    <source>
        <dbReference type="EMBL" id="KIQ00958.1"/>
    </source>
</evidence>
<dbReference type="RefSeq" id="WP_042553532.1">
    <property type="nucleotide sequence ID" value="NZ_JXQW01000024.1"/>
</dbReference>
<proteinExistence type="predicted"/>
<sequence>MRQPLLLASLLLLGACASPLPAADPNMAWVDLEGEGIDLLMAERLDRQRVDDGRYFQVTPGAHELEMRFRFEVSGGGGTNMMSEPQQLTCDIRIRYDDFKAGQRYRVEARSIVMRGQAILYDAERNVLARGKNLRCGSF</sequence>
<protein>
    <submittedName>
        <fullName evidence="2">Lipoprotein</fullName>
    </submittedName>
</protein>
<evidence type="ECO:0000256" key="1">
    <source>
        <dbReference type="SAM" id="SignalP"/>
    </source>
</evidence>
<feature type="chain" id="PRO_5002215372" evidence="1">
    <location>
        <begin position="23"/>
        <end position="139"/>
    </location>
</feature>
<name>A0A0D0KV32_9PSED</name>
<dbReference type="OrthoDB" id="6997359at2"/>
<reference evidence="2 3" key="1">
    <citation type="submission" date="2014-12" db="EMBL/GenBank/DDBJ databases">
        <title>16Stimator: statistical estimation of ribosomal gene copy numbers from draft genome assemblies.</title>
        <authorList>
            <person name="Perisin M.A."/>
            <person name="Vetter M."/>
            <person name="Gilbert J.A."/>
            <person name="Bergelson J."/>
        </authorList>
    </citation>
    <scope>NUCLEOTIDE SEQUENCE [LARGE SCALE GENOMIC DNA]</scope>
    <source>
        <strain evidence="2 3">MEJ086</strain>
    </source>
</reference>
<dbReference type="PROSITE" id="PS51257">
    <property type="entry name" value="PROKAR_LIPOPROTEIN"/>
    <property type="match status" value="1"/>
</dbReference>
<organism evidence="2 3">
    <name type="scientific">Pseudomonas fulva</name>
    <dbReference type="NCBI Taxonomy" id="47880"/>
    <lineage>
        <taxon>Bacteria</taxon>
        <taxon>Pseudomonadati</taxon>
        <taxon>Pseudomonadota</taxon>
        <taxon>Gammaproteobacteria</taxon>
        <taxon>Pseudomonadales</taxon>
        <taxon>Pseudomonadaceae</taxon>
        <taxon>Pseudomonas</taxon>
    </lineage>
</organism>
<evidence type="ECO:0000313" key="3">
    <source>
        <dbReference type="Proteomes" id="UP000032068"/>
    </source>
</evidence>
<dbReference type="Proteomes" id="UP000032068">
    <property type="component" value="Unassembled WGS sequence"/>
</dbReference>
<feature type="signal peptide" evidence="1">
    <location>
        <begin position="1"/>
        <end position="22"/>
    </location>
</feature>
<keyword evidence="2" id="KW-0449">Lipoprotein</keyword>
<gene>
    <name evidence="2" type="ORF">RU08_09370</name>
</gene>
<dbReference type="EMBL" id="JXQW01000024">
    <property type="protein sequence ID" value="KIQ00958.1"/>
    <property type="molecule type" value="Genomic_DNA"/>
</dbReference>
<dbReference type="AlphaFoldDB" id="A0A0D0KV32"/>
<comment type="caution">
    <text evidence="2">The sequence shown here is derived from an EMBL/GenBank/DDBJ whole genome shotgun (WGS) entry which is preliminary data.</text>
</comment>
<keyword evidence="1" id="KW-0732">Signal</keyword>
<accession>A0A0D0KV32</accession>